<dbReference type="Proteomes" id="UP000008312">
    <property type="component" value="Unassembled WGS sequence"/>
</dbReference>
<evidence type="ECO:0000256" key="1">
    <source>
        <dbReference type="ARBA" id="ARBA00038211"/>
    </source>
</evidence>
<accession>D8M7Y9</accession>
<protein>
    <recommendedName>
        <fullName evidence="4">Aminoglycoside phosphotransferase domain-containing protein</fullName>
    </recommendedName>
</protein>
<dbReference type="GO" id="GO:0004305">
    <property type="term" value="F:ethanolamine kinase activity"/>
    <property type="evidence" value="ECO:0007669"/>
    <property type="project" value="TreeGrafter"/>
</dbReference>
<dbReference type="InterPro" id="IPR011009">
    <property type="entry name" value="Kinase-like_dom_sf"/>
</dbReference>
<dbReference type="InParanoid" id="D8M7Y9"/>
<dbReference type="PANTHER" id="PTHR22603:SF93">
    <property type="entry name" value="RE24176P"/>
    <property type="match status" value="1"/>
</dbReference>
<keyword evidence="3" id="KW-1185">Reference proteome</keyword>
<dbReference type="AlphaFoldDB" id="D8M7Y9"/>
<dbReference type="SUPFAM" id="SSF56112">
    <property type="entry name" value="Protein kinase-like (PK-like)"/>
    <property type="match status" value="1"/>
</dbReference>
<evidence type="ECO:0000313" key="3">
    <source>
        <dbReference type="Proteomes" id="UP000008312"/>
    </source>
</evidence>
<dbReference type="GO" id="GO:0005737">
    <property type="term" value="C:cytoplasm"/>
    <property type="evidence" value="ECO:0007669"/>
    <property type="project" value="TreeGrafter"/>
</dbReference>
<dbReference type="GeneID" id="24920994"/>
<dbReference type="PANTHER" id="PTHR22603">
    <property type="entry name" value="CHOLINE/ETHANOALAMINE KINASE"/>
    <property type="match status" value="1"/>
</dbReference>
<dbReference type="OrthoDB" id="10267235at2759"/>
<gene>
    <name evidence="2" type="ORF">GSBLH_T00003942001</name>
</gene>
<dbReference type="Pfam" id="PF01633">
    <property type="entry name" value="Choline_kinase"/>
    <property type="match status" value="1"/>
</dbReference>
<organism evidence="2">
    <name type="scientific">Blastocystis hominis</name>
    <dbReference type="NCBI Taxonomy" id="12968"/>
    <lineage>
        <taxon>Eukaryota</taxon>
        <taxon>Sar</taxon>
        <taxon>Stramenopiles</taxon>
        <taxon>Bigyra</taxon>
        <taxon>Opalozoa</taxon>
        <taxon>Opalinata</taxon>
        <taxon>Blastocystidae</taxon>
        <taxon>Blastocystis</taxon>
    </lineage>
</organism>
<evidence type="ECO:0008006" key="4">
    <source>
        <dbReference type="Google" id="ProtNLM"/>
    </source>
</evidence>
<sequence length="163" mass="19448">MFALAEEEEFEVVLGHHDLQHGNILHNAEGDMIFVDFEYTGKIPVAADIANHFCEWMTDYNLPDSHILRLEWHPNAKQQHDFVKTYLQARFGKEPSEEEVEKMCVQVHKHELFSNMHWFLWGLLQCPISTIDWDYWGYALNRWEHYVRVKKEFGREALPIMSE</sequence>
<proteinExistence type="inferred from homology"/>
<name>D8M7Y9_BLAHO</name>
<comment type="similarity">
    <text evidence="1">Belongs to the choline/ethanolamine kinase family.</text>
</comment>
<reference evidence="2" key="1">
    <citation type="submission" date="2010-02" db="EMBL/GenBank/DDBJ databases">
        <title>Sequencing and annotation of the Blastocystis hominis genome.</title>
        <authorList>
            <person name="Wincker P."/>
        </authorList>
    </citation>
    <scope>NUCLEOTIDE SEQUENCE</scope>
    <source>
        <strain evidence="2">Singapore isolate B</strain>
    </source>
</reference>
<dbReference type="Gene3D" id="3.90.1200.10">
    <property type="match status" value="1"/>
</dbReference>
<dbReference type="EMBL" id="FN668683">
    <property type="protein sequence ID" value="CBK24178.2"/>
    <property type="molecule type" value="Genomic_DNA"/>
</dbReference>
<dbReference type="RefSeq" id="XP_012898226.1">
    <property type="nucleotide sequence ID" value="XM_013042772.1"/>
</dbReference>
<evidence type="ECO:0000313" key="2">
    <source>
        <dbReference type="EMBL" id="CBK24178.2"/>
    </source>
</evidence>
<dbReference type="GO" id="GO:0004103">
    <property type="term" value="F:choline kinase activity"/>
    <property type="evidence" value="ECO:0007669"/>
    <property type="project" value="TreeGrafter"/>
</dbReference>
<dbReference type="GO" id="GO:0006646">
    <property type="term" value="P:phosphatidylethanolamine biosynthetic process"/>
    <property type="evidence" value="ECO:0007669"/>
    <property type="project" value="TreeGrafter"/>
</dbReference>